<gene>
    <name evidence="1" type="ORF">HannXRQ_Chr15g0485311</name>
</gene>
<protein>
    <submittedName>
        <fullName evidence="1">Uncharacterized protein</fullName>
    </submittedName>
</protein>
<dbReference type="InParanoid" id="A0A251SAE7"/>
<keyword evidence="2" id="KW-1185">Reference proteome</keyword>
<proteinExistence type="predicted"/>
<accession>A0A251SAE7</accession>
<reference evidence="2" key="1">
    <citation type="journal article" date="2017" name="Nature">
        <title>The sunflower genome provides insights into oil metabolism, flowering and Asterid evolution.</title>
        <authorList>
            <person name="Badouin H."/>
            <person name="Gouzy J."/>
            <person name="Grassa C.J."/>
            <person name="Murat F."/>
            <person name="Staton S.E."/>
            <person name="Cottret L."/>
            <person name="Lelandais-Briere C."/>
            <person name="Owens G.L."/>
            <person name="Carrere S."/>
            <person name="Mayjonade B."/>
            <person name="Legrand L."/>
            <person name="Gill N."/>
            <person name="Kane N.C."/>
            <person name="Bowers J.E."/>
            <person name="Hubner S."/>
            <person name="Bellec A."/>
            <person name="Berard A."/>
            <person name="Berges H."/>
            <person name="Blanchet N."/>
            <person name="Boniface M.C."/>
            <person name="Brunel D."/>
            <person name="Catrice O."/>
            <person name="Chaidir N."/>
            <person name="Claudel C."/>
            <person name="Donnadieu C."/>
            <person name="Faraut T."/>
            <person name="Fievet G."/>
            <person name="Helmstetter N."/>
            <person name="King M."/>
            <person name="Knapp S.J."/>
            <person name="Lai Z."/>
            <person name="Le Paslier M.C."/>
            <person name="Lippi Y."/>
            <person name="Lorenzon L."/>
            <person name="Mandel J.R."/>
            <person name="Marage G."/>
            <person name="Marchand G."/>
            <person name="Marquand E."/>
            <person name="Bret-Mestries E."/>
            <person name="Morien E."/>
            <person name="Nambeesan S."/>
            <person name="Nguyen T."/>
            <person name="Pegot-Espagnet P."/>
            <person name="Pouilly N."/>
            <person name="Raftis F."/>
            <person name="Sallet E."/>
            <person name="Schiex T."/>
            <person name="Thomas J."/>
            <person name="Vandecasteele C."/>
            <person name="Vares D."/>
            <person name="Vear F."/>
            <person name="Vautrin S."/>
            <person name="Crespi M."/>
            <person name="Mangin B."/>
            <person name="Burke J.M."/>
            <person name="Salse J."/>
            <person name="Munos S."/>
            <person name="Vincourt P."/>
            <person name="Rieseberg L.H."/>
            <person name="Langlade N.B."/>
        </authorList>
    </citation>
    <scope>NUCLEOTIDE SEQUENCE [LARGE SCALE GENOMIC DNA]</scope>
    <source>
        <strain evidence="2">cv. SF193</strain>
    </source>
</reference>
<evidence type="ECO:0000313" key="1">
    <source>
        <dbReference type="EMBL" id="OTF95638.1"/>
    </source>
</evidence>
<sequence>MLILTLWSYSRLYKAPYLFLFLHLNPYTADTHPFIFILSSLKQNPSPLPLKNHTPRLSLIRVRQPKKLRPATVWVYGGSNA</sequence>
<name>A0A251SAE7_HELAN</name>
<dbReference type="Proteomes" id="UP000215914">
    <property type="component" value="Chromosome 15"/>
</dbReference>
<dbReference type="EMBL" id="CM007904">
    <property type="protein sequence ID" value="OTF95638.1"/>
    <property type="molecule type" value="Genomic_DNA"/>
</dbReference>
<dbReference type="AlphaFoldDB" id="A0A251SAE7"/>
<evidence type="ECO:0000313" key="2">
    <source>
        <dbReference type="Proteomes" id="UP000215914"/>
    </source>
</evidence>
<organism evidence="1 2">
    <name type="scientific">Helianthus annuus</name>
    <name type="common">Common sunflower</name>
    <dbReference type="NCBI Taxonomy" id="4232"/>
    <lineage>
        <taxon>Eukaryota</taxon>
        <taxon>Viridiplantae</taxon>
        <taxon>Streptophyta</taxon>
        <taxon>Embryophyta</taxon>
        <taxon>Tracheophyta</taxon>
        <taxon>Spermatophyta</taxon>
        <taxon>Magnoliopsida</taxon>
        <taxon>eudicotyledons</taxon>
        <taxon>Gunneridae</taxon>
        <taxon>Pentapetalae</taxon>
        <taxon>asterids</taxon>
        <taxon>campanulids</taxon>
        <taxon>Asterales</taxon>
        <taxon>Asteraceae</taxon>
        <taxon>Asteroideae</taxon>
        <taxon>Heliantheae alliance</taxon>
        <taxon>Heliantheae</taxon>
        <taxon>Helianthus</taxon>
    </lineage>
</organism>